<dbReference type="InterPro" id="IPR005064">
    <property type="entry name" value="BUG"/>
</dbReference>
<keyword evidence="2" id="KW-0675">Receptor</keyword>
<gene>
    <name evidence="2" type="ORF">EV681_4313</name>
</gene>
<dbReference type="CDD" id="cd13578">
    <property type="entry name" value="PBP2_Bug27"/>
    <property type="match status" value="1"/>
</dbReference>
<evidence type="ECO:0000313" key="3">
    <source>
        <dbReference type="Proteomes" id="UP000293398"/>
    </source>
</evidence>
<dbReference type="PANTHER" id="PTHR42928">
    <property type="entry name" value="TRICARBOXYLATE-BINDING PROTEIN"/>
    <property type="match status" value="1"/>
</dbReference>
<sequence length="329" mass="33822">MTTVSRRTLLKAGIAASIGLPLTAAWGKDALPAGPITLVVPFAAGGSTDVVSRFIAQKLSERIGRTVVVENAAGGGGAIGAARVARAAGNGSTLLMGTVATHAINPLSTKNPPYDPQKDFTPVSLIATVPNVLLVGASVKAQNLKELIALIKAQPGKFNYGSSGVGTPPHLSGELFKSMTGVKMEHIPYKGGGPAMIDLIAGQIPILFDVLSGAASHIRAGSVRSLAVTTSERSASFPDVPTMAEAGVVGFETYTWNAVFGPAGVPPEVVDLLSRQLQAVVAQQEVQAKLKELSATPAGTTPEVLAQLVQSELDKWRPIIASIGGLKRG</sequence>
<dbReference type="Proteomes" id="UP000293398">
    <property type="component" value="Unassembled WGS sequence"/>
</dbReference>
<evidence type="ECO:0000256" key="1">
    <source>
        <dbReference type="ARBA" id="ARBA00006987"/>
    </source>
</evidence>
<dbReference type="Pfam" id="PF03401">
    <property type="entry name" value="TctC"/>
    <property type="match status" value="1"/>
</dbReference>
<dbReference type="Gene3D" id="3.40.190.10">
    <property type="entry name" value="Periplasmic binding protein-like II"/>
    <property type="match status" value="1"/>
</dbReference>
<dbReference type="AlphaFoldDB" id="A0A4Q7V7J1"/>
<dbReference type="OrthoDB" id="8678360at2"/>
<accession>A0A4Q7V7J1</accession>
<dbReference type="EMBL" id="SHKO01000005">
    <property type="protein sequence ID" value="RZT91557.1"/>
    <property type="molecule type" value="Genomic_DNA"/>
</dbReference>
<dbReference type="PROSITE" id="PS51318">
    <property type="entry name" value="TAT"/>
    <property type="match status" value="1"/>
</dbReference>
<evidence type="ECO:0000313" key="2">
    <source>
        <dbReference type="EMBL" id="RZT91557.1"/>
    </source>
</evidence>
<reference evidence="2 3" key="1">
    <citation type="submission" date="2019-02" db="EMBL/GenBank/DDBJ databases">
        <title>Genomic Encyclopedia of Type Strains, Phase IV (KMG-IV): sequencing the most valuable type-strain genomes for metagenomic binning, comparative biology and taxonomic classification.</title>
        <authorList>
            <person name="Goeker M."/>
        </authorList>
    </citation>
    <scope>NUCLEOTIDE SEQUENCE [LARGE SCALE GENOMIC DNA]</scope>
    <source>
        <strain evidence="2 3">DSM 23814</strain>
    </source>
</reference>
<comment type="similarity">
    <text evidence="1">Belongs to the UPF0065 (bug) family.</text>
</comment>
<dbReference type="InterPro" id="IPR006311">
    <property type="entry name" value="TAT_signal"/>
</dbReference>
<comment type="caution">
    <text evidence="2">The sequence shown here is derived from an EMBL/GenBank/DDBJ whole genome shotgun (WGS) entry which is preliminary data.</text>
</comment>
<dbReference type="InterPro" id="IPR042100">
    <property type="entry name" value="Bug_dom1"/>
</dbReference>
<organism evidence="2 3">
    <name type="scientific">Advenella incenata</name>
    <dbReference type="NCBI Taxonomy" id="267800"/>
    <lineage>
        <taxon>Bacteria</taxon>
        <taxon>Pseudomonadati</taxon>
        <taxon>Pseudomonadota</taxon>
        <taxon>Betaproteobacteria</taxon>
        <taxon>Burkholderiales</taxon>
        <taxon>Alcaligenaceae</taxon>
    </lineage>
</organism>
<proteinExistence type="inferred from homology"/>
<dbReference type="PANTHER" id="PTHR42928:SF5">
    <property type="entry name" value="BLR1237 PROTEIN"/>
    <property type="match status" value="1"/>
</dbReference>
<dbReference type="SUPFAM" id="SSF53850">
    <property type="entry name" value="Periplasmic binding protein-like II"/>
    <property type="match status" value="1"/>
</dbReference>
<dbReference type="Gene3D" id="3.40.190.150">
    <property type="entry name" value="Bordetella uptake gene, domain 1"/>
    <property type="match status" value="1"/>
</dbReference>
<protein>
    <submittedName>
        <fullName evidence="2">Tripartite-type tricarboxylate transporter receptor subunit TctC</fullName>
    </submittedName>
</protein>
<dbReference type="RefSeq" id="WP_130305158.1">
    <property type="nucleotide sequence ID" value="NZ_SHKO01000005.1"/>
</dbReference>
<dbReference type="PIRSF" id="PIRSF017082">
    <property type="entry name" value="YflP"/>
    <property type="match status" value="1"/>
</dbReference>
<keyword evidence="3" id="KW-1185">Reference proteome</keyword>
<name>A0A4Q7V7J1_9BURK</name>